<evidence type="ECO:0000259" key="7">
    <source>
        <dbReference type="Pfam" id="PF00892"/>
    </source>
</evidence>
<feature type="transmembrane region" description="Helical" evidence="6">
    <location>
        <begin position="36"/>
        <end position="54"/>
    </location>
</feature>
<evidence type="ECO:0000256" key="6">
    <source>
        <dbReference type="SAM" id="Phobius"/>
    </source>
</evidence>
<dbReference type="Pfam" id="PF00892">
    <property type="entry name" value="EamA"/>
    <property type="match status" value="2"/>
</dbReference>
<dbReference type="SUPFAM" id="SSF103481">
    <property type="entry name" value="Multidrug resistance efflux transporter EmrE"/>
    <property type="match status" value="2"/>
</dbReference>
<comment type="subcellular location">
    <subcellularLocation>
        <location evidence="1">Membrane</location>
        <topology evidence="1">Multi-pass membrane protein</topology>
    </subcellularLocation>
</comment>
<feature type="transmembrane region" description="Helical" evidence="6">
    <location>
        <begin position="123"/>
        <end position="142"/>
    </location>
</feature>
<dbReference type="RefSeq" id="WP_379877057.1">
    <property type="nucleotide sequence ID" value="NZ_JBHUIP010000012.1"/>
</dbReference>
<proteinExistence type="inferred from homology"/>
<protein>
    <submittedName>
        <fullName evidence="8">DMT family transporter</fullName>
    </submittedName>
</protein>
<organism evidence="8 9">
    <name type="scientific">Lacibacterium aquatile</name>
    <dbReference type="NCBI Taxonomy" id="1168082"/>
    <lineage>
        <taxon>Bacteria</taxon>
        <taxon>Pseudomonadati</taxon>
        <taxon>Pseudomonadota</taxon>
        <taxon>Alphaproteobacteria</taxon>
        <taxon>Rhodospirillales</taxon>
        <taxon>Rhodospirillaceae</taxon>
    </lineage>
</organism>
<sequence length="292" mass="31088">MNIVTRAAPLLFVALWHTGFIGGRLGLPHAEPLTLLLYRFIAASAILSLAAFFVRAPWPKGWQAVHLGLSGLLLHGVYLGGIFYGISVGVSAGVTSLIASLQPLLTAVLAGPLLGEKVGGRQWLGLVLGLVGVSCVLFEKLTSAHLPLGGLAACFMGLIAITYGTLHQKKYGGTGDLRTMTAWQYLVCVAFYLPVVPLLENFHVEWTGEFIFAFTWLTLVLSVGTIALYFWLIRRGSAAGVASLMYLVPPLTAITAYFLFDERLGILALIGIAIAATGVAIVNAKPAKPRTA</sequence>
<dbReference type="InterPro" id="IPR000620">
    <property type="entry name" value="EamA_dom"/>
</dbReference>
<feature type="transmembrane region" description="Helical" evidence="6">
    <location>
        <begin position="182"/>
        <end position="199"/>
    </location>
</feature>
<evidence type="ECO:0000256" key="3">
    <source>
        <dbReference type="ARBA" id="ARBA00022692"/>
    </source>
</evidence>
<keyword evidence="5 6" id="KW-0472">Membrane</keyword>
<accession>A0ABW5DU15</accession>
<evidence type="ECO:0000313" key="8">
    <source>
        <dbReference type="EMBL" id="MFD2264015.1"/>
    </source>
</evidence>
<evidence type="ECO:0000256" key="4">
    <source>
        <dbReference type="ARBA" id="ARBA00022989"/>
    </source>
</evidence>
<dbReference type="EMBL" id="JBHUIP010000012">
    <property type="protein sequence ID" value="MFD2264015.1"/>
    <property type="molecule type" value="Genomic_DNA"/>
</dbReference>
<dbReference type="Proteomes" id="UP001597295">
    <property type="component" value="Unassembled WGS sequence"/>
</dbReference>
<evidence type="ECO:0000256" key="1">
    <source>
        <dbReference type="ARBA" id="ARBA00004141"/>
    </source>
</evidence>
<feature type="transmembrane region" description="Helical" evidence="6">
    <location>
        <begin position="92"/>
        <end position="111"/>
    </location>
</feature>
<keyword evidence="3 6" id="KW-0812">Transmembrane</keyword>
<keyword evidence="4 6" id="KW-1133">Transmembrane helix</keyword>
<gene>
    <name evidence="8" type="ORF">ACFSM5_14025</name>
</gene>
<feature type="transmembrane region" description="Helical" evidence="6">
    <location>
        <begin position="66"/>
        <end position="86"/>
    </location>
</feature>
<feature type="transmembrane region" description="Helical" evidence="6">
    <location>
        <begin position="239"/>
        <end position="260"/>
    </location>
</feature>
<feature type="transmembrane region" description="Helical" evidence="6">
    <location>
        <begin position="266"/>
        <end position="284"/>
    </location>
</feature>
<evidence type="ECO:0000256" key="5">
    <source>
        <dbReference type="ARBA" id="ARBA00023136"/>
    </source>
</evidence>
<feature type="transmembrane region" description="Helical" evidence="6">
    <location>
        <begin position="148"/>
        <end position="166"/>
    </location>
</feature>
<evidence type="ECO:0000256" key="2">
    <source>
        <dbReference type="ARBA" id="ARBA00007362"/>
    </source>
</evidence>
<comment type="similarity">
    <text evidence="2">Belongs to the EamA transporter family.</text>
</comment>
<name>A0ABW5DU15_9PROT</name>
<feature type="domain" description="EamA" evidence="7">
    <location>
        <begin position="151"/>
        <end position="283"/>
    </location>
</feature>
<dbReference type="InterPro" id="IPR037185">
    <property type="entry name" value="EmrE-like"/>
</dbReference>
<dbReference type="InterPro" id="IPR050638">
    <property type="entry name" value="AA-Vitamin_Transporters"/>
</dbReference>
<dbReference type="PANTHER" id="PTHR32322:SF2">
    <property type="entry name" value="EAMA DOMAIN-CONTAINING PROTEIN"/>
    <property type="match status" value="1"/>
</dbReference>
<feature type="transmembrane region" description="Helical" evidence="6">
    <location>
        <begin position="211"/>
        <end position="232"/>
    </location>
</feature>
<evidence type="ECO:0000313" key="9">
    <source>
        <dbReference type="Proteomes" id="UP001597295"/>
    </source>
</evidence>
<keyword evidence="9" id="KW-1185">Reference proteome</keyword>
<feature type="domain" description="EamA" evidence="7">
    <location>
        <begin position="10"/>
        <end position="137"/>
    </location>
</feature>
<comment type="caution">
    <text evidence="8">The sequence shown here is derived from an EMBL/GenBank/DDBJ whole genome shotgun (WGS) entry which is preliminary data.</text>
</comment>
<reference evidence="9" key="1">
    <citation type="journal article" date="2019" name="Int. J. Syst. Evol. Microbiol.">
        <title>The Global Catalogue of Microorganisms (GCM) 10K type strain sequencing project: providing services to taxonomists for standard genome sequencing and annotation.</title>
        <authorList>
            <consortium name="The Broad Institute Genomics Platform"/>
            <consortium name="The Broad Institute Genome Sequencing Center for Infectious Disease"/>
            <person name="Wu L."/>
            <person name="Ma J."/>
        </authorList>
    </citation>
    <scope>NUCLEOTIDE SEQUENCE [LARGE SCALE GENOMIC DNA]</scope>
    <source>
        <strain evidence="9">CGMCC 1.19062</strain>
    </source>
</reference>
<dbReference type="PANTHER" id="PTHR32322">
    <property type="entry name" value="INNER MEMBRANE TRANSPORTER"/>
    <property type="match status" value="1"/>
</dbReference>